<dbReference type="InterPro" id="IPR013878">
    <property type="entry name" value="Mo25"/>
</dbReference>
<evidence type="ECO:0000313" key="7">
    <source>
        <dbReference type="Proteomes" id="UP001149813"/>
    </source>
</evidence>
<dbReference type="InterPro" id="IPR040768">
    <property type="entry name" value="Vid27_PH"/>
</dbReference>
<name>A0A9W7Y2J7_9FUNG</name>
<dbReference type="Pfam" id="PF08553">
    <property type="entry name" value="VID27"/>
    <property type="match status" value="1"/>
</dbReference>
<feature type="compositionally biased region" description="Low complexity" evidence="2">
    <location>
        <begin position="534"/>
        <end position="545"/>
    </location>
</feature>
<dbReference type="Pfam" id="PF08569">
    <property type="entry name" value="Mo25"/>
    <property type="match status" value="1"/>
</dbReference>
<feature type="region of interest" description="Disordered" evidence="2">
    <location>
        <begin position="526"/>
        <end position="563"/>
    </location>
</feature>
<dbReference type="GO" id="GO:0032259">
    <property type="term" value="P:methylation"/>
    <property type="evidence" value="ECO:0007669"/>
    <property type="project" value="UniProtKB-KW"/>
</dbReference>
<feature type="domain" description="Vacuolar import/degradation Vid27 C-terminal" evidence="3">
    <location>
        <begin position="810"/>
        <end position="1160"/>
    </location>
</feature>
<evidence type="ECO:0000256" key="2">
    <source>
        <dbReference type="SAM" id="MobiDB-lite"/>
    </source>
</evidence>
<feature type="region of interest" description="Disordered" evidence="2">
    <location>
        <begin position="712"/>
        <end position="809"/>
    </location>
</feature>
<dbReference type="GO" id="GO:0005634">
    <property type="term" value="C:nucleus"/>
    <property type="evidence" value="ECO:0007669"/>
    <property type="project" value="TreeGrafter"/>
</dbReference>
<dbReference type="EC" id="2.1.1.221" evidence="6"/>
<dbReference type="GO" id="GO:0052905">
    <property type="term" value="F:tRNA (guanosine(9)-N1)-methyltransferase activity"/>
    <property type="evidence" value="ECO:0007669"/>
    <property type="project" value="UniProtKB-EC"/>
</dbReference>
<evidence type="ECO:0000259" key="4">
    <source>
        <dbReference type="Pfam" id="PF17747"/>
    </source>
</evidence>
<dbReference type="SUPFAM" id="SSF50969">
    <property type="entry name" value="YVTN repeat-like/Quinoprotein amine dehydrogenase"/>
    <property type="match status" value="1"/>
</dbReference>
<dbReference type="Pfam" id="PF17748">
    <property type="entry name" value="VID27_N"/>
    <property type="match status" value="1"/>
</dbReference>
<evidence type="ECO:0000256" key="1">
    <source>
        <dbReference type="ARBA" id="ARBA00011012"/>
    </source>
</evidence>
<dbReference type="Proteomes" id="UP001149813">
    <property type="component" value="Unassembled WGS sequence"/>
</dbReference>
<dbReference type="AlphaFoldDB" id="A0A9W7Y2J7"/>
<keyword evidence="6" id="KW-0489">Methyltransferase</keyword>
<dbReference type="GO" id="GO:0005737">
    <property type="term" value="C:cytoplasm"/>
    <property type="evidence" value="ECO:0007669"/>
    <property type="project" value="TreeGrafter"/>
</dbReference>
<dbReference type="InterPro" id="IPR016024">
    <property type="entry name" value="ARM-type_fold"/>
</dbReference>
<gene>
    <name evidence="6" type="primary">vid27</name>
    <name evidence="6" type="ORF">LPJ53_002793</name>
</gene>
<dbReference type="InterPro" id="IPR040979">
    <property type="entry name" value="Vid27_N"/>
</dbReference>
<keyword evidence="7" id="KW-1185">Reference proteome</keyword>
<comment type="caution">
    <text evidence="6">The sequence shown here is derived from an EMBL/GenBank/DDBJ whole genome shotgun (WGS) entry which is preliminary data.</text>
</comment>
<comment type="similarity">
    <text evidence="1">Belongs to the Mo25 family.</text>
</comment>
<accession>A0A9W7Y2J7</accession>
<dbReference type="InterPro" id="IPR040458">
    <property type="entry name" value="Vid27"/>
</dbReference>
<dbReference type="PANTHER" id="PTHR31913">
    <property type="entry name" value="VACUOLAR IMPORT AND DEGRADATION PROTEIN 27"/>
    <property type="match status" value="1"/>
</dbReference>
<dbReference type="EMBL" id="JANBOJ010000093">
    <property type="protein sequence ID" value="KAJ1722824.1"/>
    <property type="molecule type" value="Genomic_DNA"/>
</dbReference>
<protein>
    <submittedName>
        <fullName evidence="6">Vacuolar import and degradation protein 27</fullName>
        <ecNumber evidence="6">2.1.1.221</ecNumber>
    </submittedName>
</protein>
<proteinExistence type="inferred from homology"/>
<dbReference type="Pfam" id="PF17747">
    <property type="entry name" value="VID27_PH"/>
    <property type="match status" value="1"/>
</dbReference>
<dbReference type="InterPro" id="IPR013863">
    <property type="entry name" value="VID27_C"/>
</dbReference>
<sequence length="1175" mass="132307">MNFFFKSKQKGPVELVKATHDAMARIDGSSSNNEQQRNKANDEISKHVSSMLQTLRDGGADKKVPDVTSEQVAQLAQEIYTTELLPLLISNLSRLEFETRKEVCLIFRILLRRKIGSREPTVDYLISRPNVIAGLINGYSNPDAAVCCGNMLRECFKHEQLVKTTLKLPEFLDFFTYVESGNFDITSDAFNSFHEALTKFKDPPVSFLTNNYDVFFAKYMQLLESENYVVRRQSLKLLGEILLERKNFNVMMRYIKESSNLQMVMMALSDKSKSIQYEAFHIFKIFVANPTKTPEVRKILVNNRDKLLLFLSKFQKDKDSDEQFKDEKAFLRAEIEKLPSKLVWGSKENPVDAKMASGTFYEIQPGSKVVRKCLYKDSELTIRSTDTEHQYQLVVQQVFDDGEEELEGSEELDDDERAFLIGIELRFTATRVEGFDGFKWLDPADPSGTLGYEFIVEDPSTATKTSQQKFTLAVARCAWERKNGRPYTQATDADIKAIVTKAEDEELERILNNVKISDEDILDATAESETLPKGSAATTGESAASVTKSPKQKHVEPSKYADQLPQQPTELALGDMAVLVMGSLYLFDSALESFVEVESKAALSVIETAKYTYHINVISDERNYLTQLVHPSMNAIFNHDYQSMIWNFFEDGKAYSFSLVASDEKHYEALHQGMTKAAYETLNREPWSKVSVSSQDYMLDAQEEDVEMMSIPDAWSPDIGDSEDDGDDDKDKQADESTSDESDSEVDQSFRRVPLPAGVKTSKPAAEDDESDGEEYSSEEDEDDEDDEDDDGESEYQDDETEDQDSDHFQNSILEVGYKHNRSFVVRGHRIGVFRHSNNGTIKFDTTISNVDDTHGKKFTPSSAMLHQQDSSMVLMNQSKPNDLYRMDLEYGKVVDEWKVNEDIPTVSVAPVNKYSQMTGEQTLVGLSHNMLYRIDPRIGGDNLIVQNELQSYATKSHFTSLATTKDGGIVVGSAKGEIRMYDRLGVRSKTTLPALGEPIIGIDVTSDGRYIVATCKTYMLLIDAKVPDDPKGHTGFTKSFPQAKKPAPRRLQLKPEHVVYMSAPIEFTSAKFNQSPDSKGSERTIVTSTGPFVITWNLRRALGSGRGDAYHIKQYPDHVVADNFRFGEDRSIVVALPNDVKSVMRSQLAKPTRESLMIKSPLLGGSDIVANAPY</sequence>
<feature type="domain" description="Vid27 PH-like" evidence="4">
    <location>
        <begin position="578"/>
        <end position="681"/>
    </location>
</feature>
<keyword evidence="6" id="KW-0808">Transferase</keyword>
<dbReference type="Gene3D" id="1.25.10.10">
    <property type="entry name" value="Leucine-rich Repeat Variant"/>
    <property type="match status" value="1"/>
</dbReference>
<dbReference type="SUPFAM" id="SSF48371">
    <property type="entry name" value="ARM repeat"/>
    <property type="match status" value="1"/>
</dbReference>
<dbReference type="InterPro" id="IPR011989">
    <property type="entry name" value="ARM-like"/>
</dbReference>
<organism evidence="6 7">
    <name type="scientific">Coemansia erecta</name>
    <dbReference type="NCBI Taxonomy" id="147472"/>
    <lineage>
        <taxon>Eukaryota</taxon>
        <taxon>Fungi</taxon>
        <taxon>Fungi incertae sedis</taxon>
        <taxon>Zoopagomycota</taxon>
        <taxon>Kickxellomycotina</taxon>
        <taxon>Kickxellomycetes</taxon>
        <taxon>Kickxellales</taxon>
        <taxon>Kickxellaceae</taxon>
        <taxon>Coemansia</taxon>
    </lineage>
</organism>
<feature type="compositionally biased region" description="Acidic residues" evidence="2">
    <location>
        <begin position="767"/>
        <end position="805"/>
    </location>
</feature>
<evidence type="ECO:0000259" key="3">
    <source>
        <dbReference type="Pfam" id="PF08553"/>
    </source>
</evidence>
<dbReference type="InterPro" id="IPR011044">
    <property type="entry name" value="Quino_amine_DH_bsu"/>
</dbReference>
<feature type="compositionally biased region" description="Acidic residues" evidence="2">
    <location>
        <begin position="737"/>
        <end position="746"/>
    </location>
</feature>
<feature type="domain" description="Vid27 N-terminal" evidence="5">
    <location>
        <begin position="340"/>
        <end position="497"/>
    </location>
</feature>
<evidence type="ECO:0000259" key="5">
    <source>
        <dbReference type="Pfam" id="PF17748"/>
    </source>
</evidence>
<dbReference type="PANTHER" id="PTHR31913:SF0">
    <property type="entry name" value="VACUOLAR IMPORT AND DEGRADATION PROTEIN 27"/>
    <property type="match status" value="1"/>
</dbReference>
<dbReference type="OrthoDB" id="10251113at2759"/>
<reference evidence="6" key="1">
    <citation type="submission" date="2022-07" db="EMBL/GenBank/DDBJ databases">
        <title>Phylogenomic reconstructions and comparative analyses of Kickxellomycotina fungi.</title>
        <authorList>
            <person name="Reynolds N.K."/>
            <person name="Stajich J.E."/>
            <person name="Barry K."/>
            <person name="Grigoriev I.V."/>
            <person name="Crous P."/>
            <person name="Smith M.E."/>
        </authorList>
    </citation>
    <scope>NUCLEOTIDE SEQUENCE</scope>
    <source>
        <strain evidence="6">NBRC 32514</strain>
    </source>
</reference>
<evidence type="ECO:0000313" key="6">
    <source>
        <dbReference type="EMBL" id="KAJ1722824.1"/>
    </source>
</evidence>